<dbReference type="Gene3D" id="3.10.310.50">
    <property type="match status" value="1"/>
</dbReference>
<name>A0ABM8BI96_9LACO</name>
<protein>
    <recommendedName>
        <fullName evidence="4">TPM domain-containing protein</fullName>
    </recommendedName>
</protein>
<evidence type="ECO:0000256" key="1">
    <source>
        <dbReference type="SAM" id="Phobius"/>
    </source>
</evidence>
<organism evidence="2 3">
    <name type="scientific">Lactobacillus xylocopicola</name>
    <dbReference type="NCBI Taxonomy" id="2976676"/>
    <lineage>
        <taxon>Bacteria</taxon>
        <taxon>Bacillati</taxon>
        <taxon>Bacillota</taxon>
        <taxon>Bacilli</taxon>
        <taxon>Lactobacillales</taxon>
        <taxon>Lactobacillaceae</taxon>
        <taxon>Lactobacillus</taxon>
    </lineage>
</organism>
<feature type="transmembrane region" description="Helical" evidence="1">
    <location>
        <begin position="154"/>
        <end position="173"/>
    </location>
</feature>
<keyword evidence="1" id="KW-0472">Membrane</keyword>
<keyword evidence="1" id="KW-1133">Transmembrane helix</keyword>
<dbReference type="EMBL" id="AP026803">
    <property type="protein sequence ID" value="BDR61011.1"/>
    <property type="molecule type" value="Genomic_DNA"/>
</dbReference>
<evidence type="ECO:0008006" key="4">
    <source>
        <dbReference type="Google" id="ProtNLM"/>
    </source>
</evidence>
<proteinExistence type="predicted"/>
<dbReference type="Proteomes" id="UP001321741">
    <property type="component" value="Chromosome"/>
</dbReference>
<keyword evidence="1" id="KW-0812">Transmembrane</keyword>
<evidence type="ECO:0000313" key="3">
    <source>
        <dbReference type="Proteomes" id="UP001321741"/>
    </source>
</evidence>
<gene>
    <name evidence="2" type="ORF">KIM322_12720</name>
</gene>
<sequence>MTAFTNPNVKDNSHLLDRETSKLIMAKNDRYLQTSEQPRIIVQTVNRVNHLTPKKLSKYKHTVFIVVGSKDQKRNVQIYTSKDLHGGFTADIRGSIIRAQSDRLRSNNRQKFNQGLRFVFRACATTIDQQYQYSLDKYDLSAEERAQITHPHRLALPIALALVVVLGGLALFFKNNLHSKNK</sequence>
<accession>A0ABM8BI96</accession>
<reference evidence="2 3" key="1">
    <citation type="journal article" date="2023" name="Microbiol. Spectr.">
        <title>Symbiosis of Carpenter Bees with Uncharacterized Lactic Acid Bacteria Showing NAD Auxotrophy.</title>
        <authorList>
            <person name="Kawasaki S."/>
            <person name="Ozawa K."/>
            <person name="Mori T."/>
            <person name="Yamamoto A."/>
            <person name="Ito M."/>
            <person name="Ohkuma M."/>
            <person name="Sakamoto M."/>
            <person name="Matsutani M."/>
        </authorList>
    </citation>
    <scope>NUCLEOTIDE SEQUENCE [LARGE SCALE GENOMIC DNA]</scope>
    <source>
        <strain evidence="2 3">Kim32-2</strain>
    </source>
</reference>
<evidence type="ECO:0000313" key="2">
    <source>
        <dbReference type="EMBL" id="BDR61011.1"/>
    </source>
</evidence>
<keyword evidence="3" id="KW-1185">Reference proteome</keyword>